<dbReference type="EMBL" id="MHRP01000015">
    <property type="protein sequence ID" value="OHA27347.1"/>
    <property type="molecule type" value="Genomic_DNA"/>
</dbReference>
<dbReference type="Gene3D" id="3.40.50.150">
    <property type="entry name" value="Vaccinia Virus protein VP39"/>
    <property type="match status" value="1"/>
</dbReference>
<protein>
    <recommendedName>
        <fullName evidence="7">Ribosomal RNA small subunit methyltransferase A</fullName>
        <ecNumber evidence="7">2.1.1.182</ecNumber>
    </recommendedName>
    <alternativeName>
        <fullName evidence="7">16S rRNA (adenine(1518)-N(6)/adenine(1519)-N(6))-dimethyltransferase</fullName>
    </alternativeName>
    <alternativeName>
        <fullName evidence="7">16S rRNA dimethyladenosine transferase</fullName>
    </alternativeName>
    <alternativeName>
        <fullName evidence="7">16S rRNA dimethylase</fullName>
    </alternativeName>
    <alternativeName>
        <fullName evidence="7">S-adenosylmethionine-6-N', N'-adenosyl(rRNA) dimethyltransferase</fullName>
    </alternativeName>
</protein>
<dbReference type="AlphaFoldDB" id="A0A1G2MU02"/>
<feature type="binding site" evidence="7 8">
    <location>
        <position position="13"/>
    </location>
    <ligand>
        <name>S-adenosyl-L-methionine</name>
        <dbReference type="ChEBI" id="CHEBI:59789"/>
    </ligand>
</feature>
<feature type="binding site" evidence="7 8">
    <location>
        <position position="38"/>
    </location>
    <ligand>
        <name>S-adenosyl-L-methionine</name>
        <dbReference type="ChEBI" id="CHEBI:59789"/>
    </ligand>
</feature>
<dbReference type="Gene3D" id="1.10.8.100">
    <property type="entry name" value="Ribosomal RNA adenine dimethylase-like, domain 2"/>
    <property type="match status" value="1"/>
</dbReference>
<evidence type="ECO:0000256" key="5">
    <source>
        <dbReference type="ARBA" id="ARBA00022691"/>
    </source>
</evidence>
<comment type="caution">
    <text evidence="10">The sequence shown here is derived from an EMBL/GenBank/DDBJ whole genome shotgun (WGS) entry which is preliminary data.</text>
</comment>
<evidence type="ECO:0000256" key="1">
    <source>
        <dbReference type="ARBA" id="ARBA00022490"/>
    </source>
</evidence>
<dbReference type="InterPro" id="IPR023165">
    <property type="entry name" value="rRNA_Ade_diMease-like_C"/>
</dbReference>
<evidence type="ECO:0000256" key="8">
    <source>
        <dbReference type="PROSITE-ProRule" id="PRU01026"/>
    </source>
</evidence>
<organism evidence="10 11">
    <name type="scientific">Candidatus Taylorbacteria bacterium RIFCSPHIGHO2_02_FULL_45_35</name>
    <dbReference type="NCBI Taxonomy" id="1802311"/>
    <lineage>
        <taxon>Bacteria</taxon>
        <taxon>Candidatus Tayloriibacteriota</taxon>
    </lineage>
</organism>
<feature type="binding site" evidence="7 8">
    <location>
        <position position="11"/>
    </location>
    <ligand>
        <name>S-adenosyl-L-methionine</name>
        <dbReference type="ChEBI" id="CHEBI:59789"/>
    </ligand>
</feature>
<feature type="binding site" evidence="7 8">
    <location>
        <position position="108"/>
    </location>
    <ligand>
        <name>S-adenosyl-L-methionine</name>
        <dbReference type="ChEBI" id="CHEBI:59789"/>
    </ligand>
</feature>
<dbReference type="EC" id="2.1.1.182" evidence="7"/>
<reference evidence="10 11" key="1">
    <citation type="journal article" date="2016" name="Nat. Commun.">
        <title>Thousands of microbial genomes shed light on interconnected biogeochemical processes in an aquifer system.</title>
        <authorList>
            <person name="Anantharaman K."/>
            <person name="Brown C.T."/>
            <person name="Hug L.A."/>
            <person name="Sharon I."/>
            <person name="Castelle C.J."/>
            <person name="Probst A.J."/>
            <person name="Thomas B.C."/>
            <person name="Singh A."/>
            <person name="Wilkins M.J."/>
            <person name="Karaoz U."/>
            <person name="Brodie E.L."/>
            <person name="Williams K.H."/>
            <person name="Hubbard S.S."/>
            <person name="Banfield J.F."/>
        </authorList>
    </citation>
    <scope>NUCLEOTIDE SEQUENCE [LARGE SCALE GENOMIC DNA]</scope>
</reference>
<feature type="binding site" evidence="7 8">
    <location>
        <position position="87"/>
    </location>
    <ligand>
        <name>S-adenosyl-L-methionine</name>
        <dbReference type="ChEBI" id="CHEBI:59789"/>
    </ligand>
</feature>
<keyword evidence="6 7" id="KW-0694">RNA-binding</keyword>
<keyword evidence="4 7" id="KW-0808">Transferase</keyword>
<dbReference type="Pfam" id="PF00398">
    <property type="entry name" value="RrnaAD"/>
    <property type="match status" value="1"/>
</dbReference>
<comment type="function">
    <text evidence="7">Specifically dimethylates two adjacent adenosines (A1518 and A1519) in the loop of a conserved hairpin near the 3'-end of 16S rRNA in the 30S particle. May play a critical role in biogenesis of 30S subunits.</text>
</comment>
<sequence length="270" mass="30152">MLYAKKSLGQNFLRSKAAIFSIIEAGEIDGHDIVLEVGPGKGILTEELLKVAREVIAVEKDDRLVLFLTLKFKREIEEKKLILIHKDILEFDPEEEGLQAGGYKIIANIPYYITGTFLRRFLSVVSAPSRMVLMLQKEVARRIVARDEKESILSLSIKAYGEPVYIETVKAESFSPQPKVDSAILLVKNISKKFFTENGIVENVFFTLIKTGFGQKRKKLSSNIKEILGGAEKAAAAFSACNIPENARAEDAPLSKWKCLARFQGSTLEK</sequence>
<dbReference type="SMART" id="SM00650">
    <property type="entry name" value="rADc"/>
    <property type="match status" value="1"/>
</dbReference>
<proteinExistence type="inferred from homology"/>
<gene>
    <name evidence="7" type="primary">rsmA</name>
    <name evidence="7" type="synonym">ksgA</name>
    <name evidence="10" type="ORF">A3D56_03620</name>
</gene>
<dbReference type="Proteomes" id="UP000177943">
    <property type="component" value="Unassembled WGS sequence"/>
</dbReference>
<evidence type="ECO:0000256" key="2">
    <source>
        <dbReference type="ARBA" id="ARBA00022552"/>
    </source>
</evidence>
<dbReference type="HAMAP" id="MF_00607">
    <property type="entry name" value="16SrRNA_methyltr_A"/>
    <property type="match status" value="1"/>
</dbReference>
<dbReference type="GO" id="GO:0005829">
    <property type="term" value="C:cytosol"/>
    <property type="evidence" value="ECO:0007669"/>
    <property type="project" value="TreeGrafter"/>
</dbReference>
<evidence type="ECO:0000313" key="11">
    <source>
        <dbReference type="Proteomes" id="UP000177943"/>
    </source>
</evidence>
<dbReference type="GO" id="GO:0003723">
    <property type="term" value="F:RNA binding"/>
    <property type="evidence" value="ECO:0007669"/>
    <property type="project" value="UniProtKB-UniRule"/>
</dbReference>
<dbReference type="InterPro" id="IPR029063">
    <property type="entry name" value="SAM-dependent_MTases_sf"/>
</dbReference>
<keyword evidence="3 7" id="KW-0489">Methyltransferase</keyword>
<dbReference type="NCBIfam" id="TIGR00755">
    <property type="entry name" value="ksgA"/>
    <property type="match status" value="1"/>
</dbReference>
<keyword evidence="1 7" id="KW-0963">Cytoplasm</keyword>
<comment type="subcellular location">
    <subcellularLocation>
        <location evidence="7">Cytoplasm</location>
    </subcellularLocation>
</comment>
<comment type="catalytic activity">
    <reaction evidence="7">
        <text>adenosine(1518)/adenosine(1519) in 16S rRNA + 4 S-adenosyl-L-methionine = N(6)-dimethyladenosine(1518)/N(6)-dimethyladenosine(1519) in 16S rRNA + 4 S-adenosyl-L-homocysteine + 4 H(+)</text>
        <dbReference type="Rhea" id="RHEA:19609"/>
        <dbReference type="Rhea" id="RHEA-COMP:10232"/>
        <dbReference type="Rhea" id="RHEA-COMP:10233"/>
        <dbReference type="ChEBI" id="CHEBI:15378"/>
        <dbReference type="ChEBI" id="CHEBI:57856"/>
        <dbReference type="ChEBI" id="CHEBI:59789"/>
        <dbReference type="ChEBI" id="CHEBI:74411"/>
        <dbReference type="ChEBI" id="CHEBI:74493"/>
        <dbReference type="EC" id="2.1.1.182"/>
    </reaction>
</comment>
<evidence type="ECO:0000256" key="3">
    <source>
        <dbReference type="ARBA" id="ARBA00022603"/>
    </source>
</evidence>
<dbReference type="InterPro" id="IPR001737">
    <property type="entry name" value="KsgA/Erm"/>
</dbReference>
<dbReference type="InterPro" id="IPR020596">
    <property type="entry name" value="rRNA_Ade_Mease_Trfase_CS"/>
</dbReference>
<accession>A0A1G2MU02</accession>
<dbReference type="InterPro" id="IPR020598">
    <property type="entry name" value="rRNA_Ade_methylase_Trfase_N"/>
</dbReference>
<evidence type="ECO:0000313" key="10">
    <source>
        <dbReference type="EMBL" id="OHA27347.1"/>
    </source>
</evidence>
<dbReference type="PANTHER" id="PTHR11727">
    <property type="entry name" value="DIMETHYLADENOSINE TRANSFERASE"/>
    <property type="match status" value="1"/>
</dbReference>
<evidence type="ECO:0000256" key="7">
    <source>
        <dbReference type="HAMAP-Rule" id="MF_00607"/>
    </source>
</evidence>
<feature type="binding site" evidence="7 8">
    <location>
        <position position="59"/>
    </location>
    <ligand>
        <name>S-adenosyl-L-methionine</name>
        <dbReference type="ChEBI" id="CHEBI:59789"/>
    </ligand>
</feature>
<dbReference type="PROSITE" id="PS01131">
    <property type="entry name" value="RRNA_A_DIMETH"/>
    <property type="match status" value="1"/>
</dbReference>
<evidence type="ECO:0000256" key="4">
    <source>
        <dbReference type="ARBA" id="ARBA00022679"/>
    </source>
</evidence>
<dbReference type="CDD" id="cd02440">
    <property type="entry name" value="AdoMet_MTases"/>
    <property type="match status" value="1"/>
</dbReference>
<keyword evidence="5 7" id="KW-0949">S-adenosyl-L-methionine</keyword>
<comment type="similarity">
    <text evidence="7">Belongs to the class I-like SAM-binding methyltransferase superfamily. rRNA adenine N(6)-methyltransferase family. RsmA subfamily.</text>
</comment>
<dbReference type="PANTHER" id="PTHR11727:SF7">
    <property type="entry name" value="DIMETHYLADENOSINE TRANSFERASE-RELATED"/>
    <property type="match status" value="1"/>
</dbReference>
<evidence type="ECO:0000256" key="6">
    <source>
        <dbReference type="ARBA" id="ARBA00022884"/>
    </source>
</evidence>
<dbReference type="InterPro" id="IPR011530">
    <property type="entry name" value="rRNA_adenine_dimethylase"/>
</dbReference>
<keyword evidence="2 7" id="KW-0698">rRNA processing</keyword>
<dbReference type="SUPFAM" id="SSF53335">
    <property type="entry name" value="S-adenosyl-L-methionine-dependent methyltransferases"/>
    <property type="match status" value="1"/>
</dbReference>
<evidence type="ECO:0000259" key="9">
    <source>
        <dbReference type="SMART" id="SM00650"/>
    </source>
</evidence>
<dbReference type="PROSITE" id="PS51689">
    <property type="entry name" value="SAM_RNA_A_N6_MT"/>
    <property type="match status" value="1"/>
</dbReference>
<feature type="domain" description="Ribosomal RNA adenine methylase transferase N-terminal" evidence="9">
    <location>
        <begin position="18"/>
        <end position="191"/>
    </location>
</feature>
<name>A0A1G2MU02_9BACT</name>
<dbReference type="GO" id="GO:0052908">
    <property type="term" value="F:16S rRNA (adenine(1518)-N(6)/adenine(1519)-N(6))-dimethyltransferase activity"/>
    <property type="evidence" value="ECO:0007669"/>
    <property type="project" value="UniProtKB-EC"/>
</dbReference>